<dbReference type="CDD" id="cd00190">
    <property type="entry name" value="Tryp_SPc"/>
    <property type="match status" value="1"/>
</dbReference>
<dbReference type="GO" id="GO:0004252">
    <property type="term" value="F:serine-type endopeptidase activity"/>
    <property type="evidence" value="ECO:0007669"/>
    <property type="project" value="InterPro"/>
</dbReference>
<evidence type="ECO:0000259" key="6">
    <source>
        <dbReference type="PROSITE" id="PS50240"/>
    </source>
</evidence>
<dbReference type="Pfam" id="PF18322">
    <property type="entry name" value="CLIP_1"/>
    <property type="match status" value="1"/>
</dbReference>
<dbReference type="SUPFAM" id="SSF50494">
    <property type="entry name" value="Trypsin-like serine proteases"/>
    <property type="match status" value="1"/>
</dbReference>
<dbReference type="GO" id="GO:0006508">
    <property type="term" value="P:proteolysis"/>
    <property type="evidence" value="ECO:0007669"/>
    <property type="project" value="InterPro"/>
</dbReference>
<keyword evidence="3" id="KW-1015">Disulfide bond</keyword>
<dbReference type="GO" id="GO:0005576">
    <property type="term" value="C:extracellular region"/>
    <property type="evidence" value="ECO:0007669"/>
    <property type="project" value="UniProtKB-SubCell"/>
</dbReference>
<dbReference type="InterPro" id="IPR001314">
    <property type="entry name" value="Peptidase_S1A"/>
</dbReference>
<dbReference type="Pfam" id="PF00089">
    <property type="entry name" value="Trypsin"/>
    <property type="match status" value="1"/>
</dbReference>
<keyword evidence="2" id="KW-0964">Secreted</keyword>
<dbReference type="InterPro" id="IPR018114">
    <property type="entry name" value="TRYPSIN_HIS"/>
</dbReference>
<name>A0A834MH86_RHYFE</name>
<dbReference type="PROSITE" id="PS50240">
    <property type="entry name" value="TRYPSIN_DOM"/>
    <property type="match status" value="1"/>
</dbReference>
<reference evidence="7" key="1">
    <citation type="submission" date="2020-08" db="EMBL/GenBank/DDBJ databases">
        <title>Genome sequencing and assembly of the red palm weevil Rhynchophorus ferrugineus.</title>
        <authorList>
            <person name="Dias G.B."/>
            <person name="Bergman C.M."/>
            <person name="Manee M."/>
        </authorList>
    </citation>
    <scope>NUCLEOTIDE SEQUENCE</scope>
    <source>
        <strain evidence="7">AA-2017</strain>
        <tissue evidence="7">Whole larva</tissue>
    </source>
</reference>
<dbReference type="PRINTS" id="PR00722">
    <property type="entry name" value="CHYMOTRYPSIN"/>
</dbReference>
<gene>
    <name evidence="7" type="ORF">GWI33_022890</name>
</gene>
<evidence type="ECO:0000256" key="4">
    <source>
        <dbReference type="ARBA" id="ARBA00068096"/>
    </source>
</evidence>
<dbReference type="OrthoDB" id="6261922at2759"/>
<evidence type="ECO:0000256" key="1">
    <source>
        <dbReference type="ARBA" id="ARBA00004613"/>
    </source>
</evidence>
<proteinExistence type="predicted"/>
<dbReference type="FunFam" id="2.40.10.10:FF:000038">
    <property type="entry name" value="Serine protease"/>
    <property type="match status" value="1"/>
</dbReference>
<comment type="caution">
    <text evidence="7">The sequence shown here is derived from an EMBL/GenBank/DDBJ whole genome shotgun (WGS) entry which is preliminary data.</text>
</comment>
<evidence type="ECO:0000313" key="7">
    <source>
        <dbReference type="EMBL" id="KAF7283856.1"/>
    </source>
</evidence>
<dbReference type="Proteomes" id="UP000625711">
    <property type="component" value="Unassembled WGS sequence"/>
</dbReference>
<dbReference type="AlphaFoldDB" id="A0A834MH86"/>
<evidence type="ECO:0000256" key="3">
    <source>
        <dbReference type="ARBA" id="ARBA00023157"/>
    </source>
</evidence>
<sequence length="448" mass="48709">MAFQILSFSSCDLKFHSGSLQTHSDMITRLSILLTFSCLLVVRAQPAASGGKSLSELLGQPKAQPAGGSGLDLDSDTLNLINQVFTKPTSASQTVSSTTPAIQSNSGGEQCTCVPYYLCNNGSVNTNGEGIIDIRINDGPCSSYIEVCCNTEDQTDKPITPTPPPVQKSGCGRRNSDGIGFRITGDKDNEAQFGEFPWMIAVLQEESVEGGTSKLNVYQCGGALIHPQMVVTAAHCVNNKNKKYKIRAGEWDSQHTKELYPYQDREVQTVTVHPQYYAGALYNDVAVLYLQSPVEIAKNVEPVCLPPQDFSLNAATCFASGWGKDVFGQKGKYQVILKKIDLGLVSNPVCQDRLRTTRLGKFFQLHKSFICAGGEPGKDTCKGDGGSPLVCPVPGDTNDRYYQMGIVAWGIGCGENNIPGVYVNLALFRDWIDTQMKSYGLDTSYYTY</sequence>
<organism evidence="7 8">
    <name type="scientific">Rhynchophorus ferrugineus</name>
    <name type="common">Red palm weevil</name>
    <name type="synonym">Curculio ferrugineus</name>
    <dbReference type="NCBI Taxonomy" id="354439"/>
    <lineage>
        <taxon>Eukaryota</taxon>
        <taxon>Metazoa</taxon>
        <taxon>Ecdysozoa</taxon>
        <taxon>Arthropoda</taxon>
        <taxon>Hexapoda</taxon>
        <taxon>Insecta</taxon>
        <taxon>Pterygota</taxon>
        <taxon>Neoptera</taxon>
        <taxon>Endopterygota</taxon>
        <taxon>Coleoptera</taxon>
        <taxon>Polyphaga</taxon>
        <taxon>Cucujiformia</taxon>
        <taxon>Curculionidae</taxon>
        <taxon>Dryophthorinae</taxon>
        <taxon>Rhynchophorus</taxon>
    </lineage>
</organism>
<keyword evidence="8" id="KW-1185">Reference proteome</keyword>
<dbReference type="EMBL" id="JAACXV010000086">
    <property type="protein sequence ID" value="KAF7283856.1"/>
    <property type="molecule type" value="Genomic_DNA"/>
</dbReference>
<evidence type="ECO:0000313" key="8">
    <source>
        <dbReference type="Proteomes" id="UP000625711"/>
    </source>
</evidence>
<dbReference type="InterPro" id="IPR043504">
    <property type="entry name" value="Peptidase_S1_PA_chymotrypsin"/>
</dbReference>
<feature type="domain" description="Peptidase S1" evidence="6">
    <location>
        <begin position="183"/>
        <end position="437"/>
    </location>
</feature>
<dbReference type="PANTHER" id="PTHR24258:SF129">
    <property type="entry name" value="LP15124P-RELATED"/>
    <property type="match status" value="1"/>
</dbReference>
<dbReference type="InterPro" id="IPR041515">
    <property type="entry name" value="PPAF-2-like_Clip"/>
</dbReference>
<comment type="subcellular location">
    <subcellularLocation>
        <location evidence="1">Secreted</location>
    </subcellularLocation>
</comment>
<evidence type="ECO:0000256" key="2">
    <source>
        <dbReference type="ARBA" id="ARBA00022525"/>
    </source>
</evidence>
<dbReference type="PROSITE" id="PS00134">
    <property type="entry name" value="TRYPSIN_HIS"/>
    <property type="match status" value="1"/>
</dbReference>
<dbReference type="InterPro" id="IPR009003">
    <property type="entry name" value="Peptidase_S1_PA"/>
</dbReference>
<dbReference type="Gene3D" id="2.40.10.10">
    <property type="entry name" value="Trypsin-like serine proteases"/>
    <property type="match status" value="2"/>
</dbReference>
<dbReference type="SMART" id="SM00020">
    <property type="entry name" value="Tryp_SPc"/>
    <property type="match status" value="1"/>
</dbReference>
<accession>A0A834MH86</accession>
<evidence type="ECO:0000256" key="5">
    <source>
        <dbReference type="ARBA" id="ARBA00076468"/>
    </source>
</evidence>
<dbReference type="InterPro" id="IPR001254">
    <property type="entry name" value="Trypsin_dom"/>
</dbReference>
<dbReference type="PANTHER" id="PTHR24258">
    <property type="entry name" value="SERINE PROTEASE-RELATED"/>
    <property type="match status" value="1"/>
</dbReference>
<protein>
    <recommendedName>
        <fullName evidence="4">Phenoloxidase-activating factor 2</fullName>
    </recommendedName>
    <alternativeName>
        <fullName evidence="5">Prophenoloxidase-activating factor II</fullName>
    </alternativeName>
</protein>